<dbReference type="OrthoDB" id="6679728at2"/>
<comment type="subcellular location">
    <subcellularLocation>
        <location evidence="1">Cell outer membrane</location>
        <topology evidence="1">Multi-pass membrane protein</topology>
    </subcellularLocation>
</comment>
<evidence type="ECO:0000256" key="4">
    <source>
        <dbReference type="ARBA" id="ARBA00022692"/>
    </source>
</evidence>
<evidence type="ECO:0000313" key="9">
    <source>
        <dbReference type="EMBL" id="SHK81457.1"/>
    </source>
</evidence>
<keyword evidence="6" id="KW-0472">Membrane</keyword>
<keyword evidence="10" id="KW-1185">Reference proteome</keyword>
<evidence type="ECO:0000256" key="8">
    <source>
        <dbReference type="SAM" id="SignalP"/>
    </source>
</evidence>
<feature type="signal peptide" evidence="8">
    <location>
        <begin position="1"/>
        <end position="20"/>
    </location>
</feature>
<name>A0A1M6VIS6_9RHOB</name>
<dbReference type="Proteomes" id="UP000184191">
    <property type="component" value="Unassembled WGS sequence"/>
</dbReference>
<keyword evidence="3" id="KW-1134">Transmembrane beta strand</keyword>
<keyword evidence="7" id="KW-0998">Cell outer membrane</keyword>
<dbReference type="Gene3D" id="2.40.160.60">
    <property type="entry name" value="Outer membrane protein transport protein (OMPP1/FadL/TodX)"/>
    <property type="match status" value="1"/>
</dbReference>
<dbReference type="GO" id="GO:0009279">
    <property type="term" value="C:cell outer membrane"/>
    <property type="evidence" value="ECO:0007669"/>
    <property type="project" value="UniProtKB-SubCell"/>
</dbReference>
<dbReference type="SUPFAM" id="SSF56935">
    <property type="entry name" value="Porins"/>
    <property type="match status" value="1"/>
</dbReference>
<reference evidence="10" key="1">
    <citation type="submission" date="2016-11" db="EMBL/GenBank/DDBJ databases">
        <authorList>
            <person name="Varghese N."/>
            <person name="Submissions S."/>
        </authorList>
    </citation>
    <scope>NUCLEOTIDE SEQUENCE [LARGE SCALE GENOMIC DNA]</scope>
    <source>
        <strain evidence="10">DSM 29327</strain>
    </source>
</reference>
<evidence type="ECO:0000256" key="6">
    <source>
        <dbReference type="ARBA" id="ARBA00023136"/>
    </source>
</evidence>
<proteinExistence type="inferred from homology"/>
<evidence type="ECO:0000313" key="10">
    <source>
        <dbReference type="Proteomes" id="UP000184191"/>
    </source>
</evidence>
<keyword evidence="4" id="KW-0812">Transmembrane</keyword>
<dbReference type="PANTHER" id="PTHR35093:SF8">
    <property type="entry name" value="OUTER MEMBRANE PROTEIN NMB0088-RELATED"/>
    <property type="match status" value="1"/>
</dbReference>
<protein>
    <submittedName>
        <fullName evidence="9">Long-chain fatty acid transport protein</fullName>
    </submittedName>
</protein>
<dbReference type="RefSeq" id="WP_073194262.1">
    <property type="nucleotide sequence ID" value="NZ_FRBN01000001.1"/>
</dbReference>
<feature type="chain" id="PRO_5012884153" evidence="8">
    <location>
        <begin position="21"/>
        <end position="364"/>
    </location>
</feature>
<gene>
    <name evidence="9" type="ORF">SAMN05444414_101343</name>
</gene>
<evidence type="ECO:0000256" key="5">
    <source>
        <dbReference type="ARBA" id="ARBA00022729"/>
    </source>
</evidence>
<comment type="similarity">
    <text evidence="2">Belongs to the OmpP1/FadL family.</text>
</comment>
<dbReference type="Pfam" id="PF03349">
    <property type="entry name" value="Toluene_X"/>
    <property type="match status" value="1"/>
</dbReference>
<dbReference type="InterPro" id="IPR005017">
    <property type="entry name" value="OMPP1/FadL/TodX"/>
</dbReference>
<dbReference type="STRING" id="1054996.SAMN05444414_101343"/>
<dbReference type="EMBL" id="FRBN01000001">
    <property type="protein sequence ID" value="SHK81457.1"/>
    <property type="molecule type" value="Genomic_DNA"/>
</dbReference>
<evidence type="ECO:0000256" key="2">
    <source>
        <dbReference type="ARBA" id="ARBA00008163"/>
    </source>
</evidence>
<evidence type="ECO:0000256" key="7">
    <source>
        <dbReference type="ARBA" id="ARBA00023237"/>
    </source>
</evidence>
<dbReference type="AlphaFoldDB" id="A0A1M6VIS6"/>
<dbReference type="PANTHER" id="PTHR35093">
    <property type="entry name" value="OUTER MEMBRANE PROTEIN NMB0088-RELATED"/>
    <property type="match status" value="1"/>
</dbReference>
<sequence>MKRLTLAATTLVAVAGTAQAGEIERRGDPSMILFEKSKNYVELSAATVHPNVSGAPRGVPTGPTGNIQKSYQSFAGGYKHQLNEKVALALVIDEPIGASVDYNRAGAFFAGSNAEVNSIAVTGMAKYKFNDRMSVYGGLRYMGLSGNIQVISPATGGSALAPPGPYSLNVDKDYQFGYLVGAAYEIPSIAMRVALTYESKTEHDFRDNNGSPFKVEIPQAVTLHAQSGIATDTLLFGSVKWREWTKFKVQPADFFQFSPAPANVPIASGPSDIWTYELGIGRKLSKNWSGAAILGYEKDQGDVVGNLSGKDGYISYGLAATYENEAIKVTAGVRYFDVGSADTSVSSFSGSDAIAFGTKVGFKF</sequence>
<dbReference type="GO" id="GO:0015483">
    <property type="term" value="F:long-chain fatty acid transporting porin activity"/>
    <property type="evidence" value="ECO:0007669"/>
    <property type="project" value="TreeGrafter"/>
</dbReference>
<organism evidence="9 10">
    <name type="scientific">Roseovarius marisflavi</name>
    <dbReference type="NCBI Taxonomy" id="1054996"/>
    <lineage>
        <taxon>Bacteria</taxon>
        <taxon>Pseudomonadati</taxon>
        <taxon>Pseudomonadota</taxon>
        <taxon>Alphaproteobacteria</taxon>
        <taxon>Rhodobacterales</taxon>
        <taxon>Roseobacteraceae</taxon>
        <taxon>Roseovarius</taxon>
    </lineage>
</organism>
<evidence type="ECO:0000256" key="3">
    <source>
        <dbReference type="ARBA" id="ARBA00022452"/>
    </source>
</evidence>
<accession>A0A1M6VIS6</accession>
<keyword evidence="5 8" id="KW-0732">Signal</keyword>
<evidence type="ECO:0000256" key="1">
    <source>
        <dbReference type="ARBA" id="ARBA00004571"/>
    </source>
</evidence>